<dbReference type="PANTHER" id="PTHR22726">
    <property type="entry name" value="METALLOENDOPEPTIDASE OMA1"/>
    <property type="match status" value="1"/>
</dbReference>
<feature type="domain" description="Peptidase M48" evidence="8">
    <location>
        <begin position="67"/>
        <end position="248"/>
    </location>
</feature>
<comment type="cofactor">
    <cofactor evidence="6">
        <name>Zn(2+)</name>
        <dbReference type="ChEBI" id="CHEBI:29105"/>
    </cofactor>
    <text evidence="6">Binds 1 zinc ion per subunit.</text>
</comment>
<dbReference type="GO" id="GO:0004222">
    <property type="term" value="F:metalloendopeptidase activity"/>
    <property type="evidence" value="ECO:0007669"/>
    <property type="project" value="InterPro"/>
</dbReference>
<evidence type="ECO:0000256" key="7">
    <source>
        <dbReference type="SAM" id="SignalP"/>
    </source>
</evidence>
<keyword evidence="2" id="KW-0479">Metal-binding</keyword>
<evidence type="ECO:0000256" key="2">
    <source>
        <dbReference type="ARBA" id="ARBA00022723"/>
    </source>
</evidence>
<dbReference type="KEGG" id="dde:Dde_0107"/>
<keyword evidence="4 6" id="KW-0862">Zinc</keyword>
<accession>Q317I8</accession>
<sequence length="262" mass="28335">MRRNMKKWLFAALTVAVLVVSACAKAPYTGRNQFIMMDSQQEMALGASEAQKVIKSEQIDTTSDYARAVTRVGRRIAAVAGHPEYKWEFHTVKKDVPNAFCLPGGKIFVYTGLFEAAKDDAQLAAVIGHEVGHAIARHGAERYSTQVVAQLGQLGTAIAVGSQTSPEVAQAAVAAYGIGVGVGILLPYSRTHEYEADRIGLILMAKAGYNPEAALTFWQNMAAKGGKKPPEFLSTHPADENRIKAIRQLLPEAKGYYRPASS</sequence>
<evidence type="ECO:0000313" key="9">
    <source>
        <dbReference type="EMBL" id="ABB36908.1"/>
    </source>
</evidence>
<dbReference type="DNASU" id="3758849"/>
<keyword evidence="5 6" id="KW-0482">Metalloprotease</keyword>
<evidence type="ECO:0000256" key="5">
    <source>
        <dbReference type="ARBA" id="ARBA00023049"/>
    </source>
</evidence>
<dbReference type="Gene3D" id="3.30.2010.10">
    <property type="entry name" value="Metalloproteases ('zincins'), catalytic domain"/>
    <property type="match status" value="1"/>
</dbReference>
<name>Q317I8_OLEA2</name>
<dbReference type="CDD" id="cd07331">
    <property type="entry name" value="M48C_Oma1_like"/>
    <property type="match status" value="1"/>
</dbReference>
<dbReference type="Pfam" id="PF01435">
    <property type="entry name" value="Peptidase_M48"/>
    <property type="match status" value="1"/>
</dbReference>
<keyword evidence="3 6" id="KW-0378">Hydrolase</keyword>
<comment type="similarity">
    <text evidence="6">Belongs to the peptidase M48 family.</text>
</comment>
<evidence type="ECO:0000256" key="1">
    <source>
        <dbReference type="ARBA" id="ARBA00022670"/>
    </source>
</evidence>
<evidence type="ECO:0000256" key="4">
    <source>
        <dbReference type="ARBA" id="ARBA00022833"/>
    </source>
</evidence>
<gene>
    <name evidence="9" type="ordered locus">Dde_0107</name>
</gene>
<keyword evidence="10" id="KW-1185">Reference proteome</keyword>
<dbReference type="Proteomes" id="UP000002710">
    <property type="component" value="Chromosome"/>
</dbReference>
<feature type="chain" id="PRO_5004219936" evidence="7">
    <location>
        <begin position="27"/>
        <end position="262"/>
    </location>
</feature>
<dbReference type="STRING" id="207559.Dde_0107"/>
<dbReference type="GO" id="GO:0046872">
    <property type="term" value="F:metal ion binding"/>
    <property type="evidence" value="ECO:0007669"/>
    <property type="project" value="UniProtKB-KW"/>
</dbReference>
<proteinExistence type="inferred from homology"/>
<dbReference type="GO" id="GO:0051603">
    <property type="term" value="P:proteolysis involved in protein catabolic process"/>
    <property type="evidence" value="ECO:0007669"/>
    <property type="project" value="TreeGrafter"/>
</dbReference>
<organism evidence="9 10">
    <name type="scientific">Oleidesulfovibrio alaskensis (strain ATCC BAA-1058 / DSM 17464 / G20)</name>
    <name type="common">Desulfovibrio alaskensis</name>
    <dbReference type="NCBI Taxonomy" id="207559"/>
    <lineage>
        <taxon>Bacteria</taxon>
        <taxon>Pseudomonadati</taxon>
        <taxon>Thermodesulfobacteriota</taxon>
        <taxon>Desulfovibrionia</taxon>
        <taxon>Desulfovibrionales</taxon>
        <taxon>Desulfovibrionaceae</taxon>
        <taxon>Oleidesulfovibrio</taxon>
    </lineage>
</organism>
<reference evidence="9 10" key="1">
    <citation type="journal article" date="2011" name="J. Bacteriol.">
        <title>Complete genome sequence and updated annotation of Desulfovibrio alaskensis G20.</title>
        <authorList>
            <person name="Hauser L.J."/>
            <person name="Land M.L."/>
            <person name="Brown S.D."/>
            <person name="Larimer F."/>
            <person name="Keller K.L."/>
            <person name="Rapp-Giles B.J."/>
            <person name="Price M.N."/>
            <person name="Lin M."/>
            <person name="Bruce D.C."/>
            <person name="Detter J.C."/>
            <person name="Tapia R."/>
            <person name="Han C.S."/>
            <person name="Goodwin L.A."/>
            <person name="Cheng J.F."/>
            <person name="Pitluck S."/>
            <person name="Copeland A."/>
            <person name="Lucas S."/>
            <person name="Nolan M."/>
            <person name="Lapidus A.L."/>
            <person name="Palumbo A.V."/>
            <person name="Wall J.D."/>
        </authorList>
    </citation>
    <scope>NUCLEOTIDE SEQUENCE [LARGE SCALE GENOMIC DNA]</scope>
    <source>
        <strain evidence="10">ATCC BAA 1058 / DSM 17464 / G20</strain>
    </source>
</reference>
<protein>
    <submittedName>
        <fullName evidence="9">Peptidase M48 Ste24p</fullName>
    </submittedName>
</protein>
<dbReference type="PROSITE" id="PS51257">
    <property type="entry name" value="PROKAR_LIPOPROTEIN"/>
    <property type="match status" value="1"/>
</dbReference>
<dbReference type="HOGENOM" id="CLU_029002_5_0_7"/>
<dbReference type="PANTHER" id="PTHR22726:SF24">
    <property type="entry name" value="M48 FAMILY METALLOPEPTIDASE"/>
    <property type="match status" value="1"/>
</dbReference>
<evidence type="ECO:0000256" key="6">
    <source>
        <dbReference type="RuleBase" id="RU003983"/>
    </source>
</evidence>
<keyword evidence="1 6" id="KW-0645">Protease</keyword>
<dbReference type="GO" id="GO:0016020">
    <property type="term" value="C:membrane"/>
    <property type="evidence" value="ECO:0007669"/>
    <property type="project" value="TreeGrafter"/>
</dbReference>
<evidence type="ECO:0000259" key="8">
    <source>
        <dbReference type="Pfam" id="PF01435"/>
    </source>
</evidence>
<evidence type="ECO:0000313" key="10">
    <source>
        <dbReference type="Proteomes" id="UP000002710"/>
    </source>
</evidence>
<feature type="signal peptide" evidence="7">
    <location>
        <begin position="1"/>
        <end position="26"/>
    </location>
</feature>
<dbReference type="EMBL" id="CP000112">
    <property type="protein sequence ID" value="ABB36908.1"/>
    <property type="molecule type" value="Genomic_DNA"/>
</dbReference>
<dbReference type="InterPro" id="IPR051156">
    <property type="entry name" value="Mito/Outer_Membr_Metalloprot"/>
</dbReference>
<dbReference type="eggNOG" id="COG4783">
    <property type="taxonomic scope" value="Bacteria"/>
</dbReference>
<evidence type="ECO:0000256" key="3">
    <source>
        <dbReference type="ARBA" id="ARBA00022801"/>
    </source>
</evidence>
<dbReference type="InterPro" id="IPR001915">
    <property type="entry name" value="Peptidase_M48"/>
</dbReference>
<keyword evidence="7" id="KW-0732">Signal</keyword>
<dbReference type="AlphaFoldDB" id="Q317I8"/>